<dbReference type="PANTHER" id="PTHR44846">
    <property type="entry name" value="MANNOSYL-D-GLYCERATE TRANSPORT/METABOLISM SYSTEM REPRESSOR MNGR-RELATED"/>
    <property type="match status" value="1"/>
</dbReference>
<dbReference type="PROSITE" id="PS50949">
    <property type="entry name" value="HTH_GNTR"/>
    <property type="match status" value="1"/>
</dbReference>
<dbReference type="AlphaFoldDB" id="A0A132MQK3"/>
<dbReference type="GO" id="GO:0003677">
    <property type="term" value="F:DNA binding"/>
    <property type="evidence" value="ECO:0007669"/>
    <property type="project" value="UniProtKB-KW"/>
</dbReference>
<dbReference type="InterPro" id="IPR036390">
    <property type="entry name" value="WH_DNA-bd_sf"/>
</dbReference>
<evidence type="ECO:0000256" key="1">
    <source>
        <dbReference type="ARBA" id="ARBA00023015"/>
    </source>
</evidence>
<dbReference type="CDD" id="cd07377">
    <property type="entry name" value="WHTH_GntR"/>
    <property type="match status" value="1"/>
</dbReference>
<dbReference type="EMBL" id="JYIJ01000018">
    <property type="protein sequence ID" value="KWX00074.1"/>
    <property type="molecule type" value="Genomic_DNA"/>
</dbReference>
<evidence type="ECO:0000256" key="3">
    <source>
        <dbReference type="ARBA" id="ARBA00023163"/>
    </source>
</evidence>
<dbReference type="Gene3D" id="1.10.10.10">
    <property type="entry name" value="Winged helix-like DNA-binding domain superfamily/Winged helix DNA-binding domain"/>
    <property type="match status" value="1"/>
</dbReference>
<dbReference type="Pfam" id="PF00392">
    <property type="entry name" value="GntR"/>
    <property type="match status" value="1"/>
</dbReference>
<organism evidence="5 8">
    <name type="scientific">Carbonactinospora thermoautotrophica</name>
    <dbReference type="NCBI Taxonomy" id="1469144"/>
    <lineage>
        <taxon>Bacteria</taxon>
        <taxon>Bacillati</taxon>
        <taxon>Actinomycetota</taxon>
        <taxon>Actinomycetes</taxon>
        <taxon>Kitasatosporales</taxon>
        <taxon>Carbonactinosporaceae</taxon>
        <taxon>Carbonactinospora</taxon>
    </lineage>
</organism>
<evidence type="ECO:0000256" key="2">
    <source>
        <dbReference type="ARBA" id="ARBA00023125"/>
    </source>
</evidence>
<dbReference type="GO" id="GO:0045892">
    <property type="term" value="P:negative regulation of DNA-templated transcription"/>
    <property type="evidence" value="ECO:0007669"/>
    <property type="project" value="TreeGrafter"/>
</dbReference>
<proteinExistence type="predicted"/>
<dbReference type="SMART" id="SM00345">
    <property type="entry name" value="HTH_GNTR"/>
    <property type="match status" value="1"/>
</dbReference>
<dbReference type="GO" id="GO:0003700">
    <property type="term" value="F:DNA-binding transcription factor activity"/>
    <property type="evidence" value="ECO:0007669"/>
    <property type="project" value="InterPro"/>
</dbReference>
<dbReference type="PRINTS" id="PR00035">
    <property type="entry name" value="HTHGNTR"/>
</dbReference>
<feature type="domain" description="HTH gntR-type" evidence="4">
    <location>
        <begin position="9"/>
        <end position="79"/>
    </location>
</feature>
<evidence type="ECO:0000313" key="6">
    <source>
        <dbReference type="EMBL" id="KWX10330.1"/>
    </source>
</evidence>
<evidence type="ECO:0000313" key="8">
    <source>
        <dbReference type="Proteomes" id="UP000070659"/>
    </source>
</evidence>
<protein>
    <submittedName>
        <fullName evidence="5">GntR family transcriptional regulator</fullName>
    </submittedName>
</protein>
<dbReference type="InterPro" id="IPR028978">
    <property type="entry name" value="Chorismate_lyase_/UTRA_dom_sf"/>
</dbReference>
<reference evidence="7" key="1">
    <citation type="submission" date="2015-02" db="EMBL/GenBank/DDBJ databases">
        <title>Physiological reanalysis, assessment of diazotrophy, and genome sequences of multiple isolates of Streptomyces thermoautotrophicus.</title>
        <authorList>
            <person name="MacKellar D.C."/>
            <person name="Lieber L."/>
            <person name="Norman J."/>
            <person name="Bolger A."/>
            <person name="Tobin C."/>
            <person name="Murray J.W."/>
            <person name="Friesen M."/>
            <person name="Prell J."/>
        </authorList>
    </citation>
    <scope>NUCLEOTIDE SEQUENCE [LARGE SCALE GENOMIC DNA]</scope>
    <source>
        <strain evidence="7">UBT1</strain>
    </source>
</reference>
<dbReference type="Proteomes" id="UP000070598">
    <property type="component" value="Unassembled WGS sequence"/>
</dbReference>
<sequence>MAATHRNDPAIYERIAAELRAAIDSGELGPGARVPGEDELMAKYNVARETARKALAVLKAEGLVFAKQGARGGTFVREFRPLLRDGIKRLSARQWGSGRSIWEIDLDGRPKTEDVTVTVEDAPTWVARILELDPPARVCVRSRRYVVEDKPVMLATSYLPADLVAGSRIMEVDTGEGGIYARLKDLGHEPKHFREDIRARMPRPEEAERLRLHPGTPVVVIVRTAYTEDGRAVEVNEMTLDAWAYVLRYEFDS</sequence>
<dbReference type="PATRIC" id="fig|1469144.8.peg.1809"/>
<dbReference type="Proteomes" id="UP000070659">
    <property type="component" value="Unassembled WGS sequence"/>
</dbReference>
<reference evidence="5 8" key="2">
    <citation type="submission" date="2015-02" db="EMBL/GenBank/DDBJ databases">
        <title>Physiological reanalysis, assessment of diazotrophy, and genome sequences of multiple isolates of Streptomyces thermoautotrophicus.</title>
        <authorList>
            <person name="MacKellar D.C."/>
            <person name="Lieber L."/>
            <person name="Norman J."/>
            <person name="Bolger A."/>
            <person name="Tobin C."/>
            <person name="Murray J.W."/>
            <person name="Prell J."/>
        </authorList>
    </citation>
    <scope>NUCLEOTIDE SEQUENCE [LARGE SCALE GENOMIC DNA]</scope>
    <source>
        <strain evidence="5 8">UBT1</strain>
    </source>
</reference>
<keyword evidence="2" id="KW-0238">DNA-binding</keyword>
<gene>
    <name evidence="5" type="ORF">TH66_14110</name>
    <name evidence="6" type="ORF">TR74_04280</name>
</gene>
<keyword evidence="3" id="KW-0804">Transcription</keyword>
<dbReference type="SUPFAM" id="SSF46785">
    <property type="entry name" value="Winged helix' DNA-binding domain"/>
    <property type="match status" value="1"/>
</dbReference>
<dbReference type="SMART" id="SM00866">
    <property type="entry name" value="UTRA"/>
    <property type="match status" value="1"/>
</dbReference>
<dbReference type="InterPro" id="IPR011663">
    <property type="entry name" value="UTRA"/>
</dbReference>
<dbReference type="EMBL" id="JYIK01000531">
    <property type="protein sequence ID" value="KWX10330.1"/>
    <property type="molecule type" value="Genomic_DNA"/>
</dbReference>
<dbReference type="SUPFAM" id="SSF64288">
    <property type="entry name" value="Chorismate lyase-like"/>
    <property type="match status" value="1"/>
</dbReference>
<dbReference type="Pfam" id="PF07702">
    <property type="entry name" value="UTRA"/>
    <property type="match status" value="1"/>
</dbReference>
<dbReference type="InterPro" id="IPR036388">
    <property type="entry name" value="WH-like_DNA-bd_sf"/>
</dbReference>
<name>A0A132MQK3_9ACTN</name>
<evidence type="ECO:0000259" key="4">
    <source>
        <dbReference type="PROSITE" id="PS50949"/>
    </source>
</evidence>
<accession>A0A132MQK3</accession>
<dbReference type="PANTHER" id="PTHR44846:SF17">
    <property type="entry name" value="GNTR-FAMILY TRANSCRIPTIONAL REGULATOR"/>
    <property type="match status" value="1"/>
</dbReference>
<keyword evidence="1" id="KW-0805">Transcription regulation</keyword>
<dbReference type="InterPro" id="IPR000524">
    <property type="entry name" value="Tscrpt_reg_HTH_GntR"/>
</dbReference>
<comment type="caution">
    <text evidence="5">The sequence shown here is derived from an EMBL/GenBank/DDBJ whole genome shotgun (WGS) entry which is preliminary data.</text>
</comment>
<dbReference type="RefSeq" id="WP_067070632.1">
    <property type="nucleotide sequence ID" value="NZ_JYIJ01000018.1"/>
</dbReference>
<evidence type="ECO:0000313" key="5">
    <source>
        <dbReference type="EMBL" id="KWX00074.1"/>
    </source>
</evidence>
<evidence type="ECO:0000313" key="7">
    <source>
        <dbReference type="Proteomes" id="UP000070598"/>
    </source>
</evidence>
<dbReference type="InterPro" id="IPR050679">
    <property type="entry name" value="Bact_HTH_transcr_reg"/>
</dbReference>
<dbReference type="Gene3D" id="3.40.1410.10">
    <property type="entry name" value="Chorismate lyase-like"/>
    <property type="match status" value="1"/>
</dbReference>